<feature type="transmembrane region" description="Helical" evidence="7">
    <location>
        <begin position="12"/>
        <end position="31"/>
    </location>
</feature>
<evidence type="ECO:0000256" key="3">
    <source>
        <dbReference type="ARBA" id="ARBA00022475"/>
    </source>
</evidence>
<dbReference type="Pfam" id="PF00528">
    <property type="entry name" value="BPD_transp_1"/>
    <property type="match status" value="1"/>
</dbReference>
<reference evidence="9 10" key="1">
    <citation type="submission" date="2022-02" db="EMBL/GenBank/DDBJ databases">
        <title>Paenibacillus sp. MBLB1776 Whole Genome Shotgun Sequencing.</title>
        <authorList>
            <person name="Hwang C.Y."/>
            <person name="Cho E.-S."/>
            <person name="Seo M.-J."/>
        </authorList>
    </citation>
    <scope>NUCLEOTIDE SEQUENCE [LARGE SCALE GENOMIC DNA]</scope>
    <source>
        <strain evidence="9 10">MBLB1776</strain>
    </source>
</reference>
<dbReference type="CDD" id="cd06261">
    <property type="entry name" value="TM_PBP2"/>
    <property type="match status" value="1"/>
</dbReference>
<keyword evidence="10" id="KW-1185">Reference proteome</keyword>
<dbReference type="GO" id="GO:0005886">
    <property type="term" value="C:plasma membrane"/>
    <property type="evidence" value="ECO:0007669"/>
    <property type="project" value="UniProtKB-SubCell"/>
</dbReference>
<evidence type="ECO:0000256" key="6">
    <source>
        <dbReference type="ARBA" id="ARBA00023136"/>
    </source>
</evidence>
<dbReference type="InterPro" id="IPR035906">
    <property type="entry name" value="MetI-like_sf"/>
</dbReference>
<evidence type="ECO:0000256" key="2">
    <source>
        <dbReference type="ARBA" id="ARBA00022448"/>
    </source>
</evidence>
<dbReference type="RefSeq" id="WP_315603339.1">
    <property type="nucleotide sequence ID" value="NZ_CP130318.1"/>
</dbReference>
<keyword evidence="2 7" id="KW-0813">Transport</keyword>
<sequence length="287" mass="31923">MNFAKHRWGLFHWFNGIFFLLFATATFYPLWHEISVSLSSPEGAARGGFFFLPREINGEAYQTVLDSPYIWRAYTNSAFITMTGTILSTFLTACTAYPLVIRGLPAKRSITLAILFTMLFSGGMIPAYLLVKSLGLVNTLWAVIIPSAISAYNVLVMRSFFETLPYELEESAMMDGANPIVTFCLIILPLSTPVLATIALWEAVGLWNNFLQSLIYLNDKSLYTLPLLLRDIINGQQAAMQSGEFSKTSTDSVIAATVILTILPILCIYPFLQKYFTKGVMIGAIKS</sequence>
<keyword evidence="3" id="KW-1003">Cell membrane</keyword>
<feature type="transmembrane region" description="Helical" evidence="7">
    <location>
        <begin position="112"/>
        <end position="131"/>
    </location>
</feature>
<evidence type="ECO:0000313" key="10">
    <source>
        <dbReference type="Proteomes" id="UP001305702"/>
    </source>
</evidence>
<dbReference type="PROSITE" id="PS50928">
    <property type="entry name" value="ABC_TM1"/>
    <property type="match status" value="1"/>
</dbReference>
<keyword evidence="5 7" id="KW-1133">Transmembrane helix</keyword>
<protein>
    <submittedName>
        <fullName evidence="9">Carbohydrate ABC transporter permease</fullName>
    </submittedName>
</protein>
<dbReference type="PANTHER" id="PTHR43744">
    <property type="entry name" value="ABC TRANSPORTER PERMEASE PROTEIN MG189-RELATED-RELATED"/>
    <property type="match status" value="1"/>
</dbReference>
<evidence type="ECO:0000259" key="8">
    <source>
        <dbReference type="PROSITE" id="PS50928"/>
    </source>
</evidence>
<proteinExistence type="inferred from homology"/>
<dbReference type="Proteomes" id="UP001305702">
    <property type="component" value="Chromosome"/>
</dbReference>
<dbReference type="InterPro" id="IPR000515">
    <property type="entry name" value="MetI-like"/>
</dbReference>
<dbReference type="Gene3D" id="1.10.3720.10">
    <property type="entry name" value="MetI-like"/>
    <property type="match status" value="1"/>
</dbReference>
<feature type="transmembrane region" description="Helical" evidence="7">
    <location>
        <begin position="253"/>
        <end position="272"/>
    </location>
</feature>
<dbReference type="AlphaFoldDB" id="A0AA96RD91"/>
<comment type="similarity">
    <text evidence="7">Belongs to the binding-protein-dependent transport system permease family.</text>
</comment>
<dbReference type="PANTHER" id="PTHR43744:SF9">
    <property type="entry name" value="POLYGALACTURONAN_RHAMNOGALACTURONAN TRANSPORT SYSTEM PERMEASE PROTEIN YTCP"/>
    <property type="match status" value="1"/>
</dbReference>
<gene>
    <name evidence="9" type="ORF">MJA45_18250</name>
</gene>
<feature type="transmembrane region" description="Helical" evidence="7">
    <location>
        <begin position="177"/>
        <end position="201"/>
    </location>
</feature>
<name>A0AA96RD91_9BACL</name>
<evidence type="ECO:0000256" key="4">
    <source>
        <dbReference type="ARBA" id="ARBA00022692"/>
    </source>
</evidence>
<keyword evidence="6 7" id="KW-0472">Membrane</keyword>
<comment type="subcellular location">
    <subcellularLocation>
        <location evidence="1 7">Cell membrane</location>
        <topology evidence="1 7">Multi-pass membrane protein</topology>
    </subcellularLocation>
</comment>
<feature type="domain" description="ABC transmembrane type-1" evidence="8">
    <location>
        <begin position="74"/>
        <end position="266"/>
    </location>
</feature>
<feature type="transmembrane region" description="Helical" evidence="7">
    <location>
        <begin position="78"/>
        <end position="100"/>
    </location>
</feature>
<evidence type="ECO:0000256" key="1">
    <source>
        <dbReference type="ARBA" id="ARBA00004651"/>
    </source>
</evidence>
<keyword evidence="4 7" id="KW-0812">Transmembrane</keyword>
<dbReference type="KEGG" id="paun:MJA45_18250"/>
<evidence type="ECO:0000313" key="9">
    <source>
        <dbReference type="EMBL" id="WNQ09567.1"/>
    </source>
</evidence>
<dbReference type="SUPFAM" id="SSF161098">
    <property type="entry name" value="MetI-like"/>
    <property type="match status" value="1"/>
</dbReference>
<evidence type="ECO:0000256" key="5">
    <source>
        <dbReference type="ARBA" id="ARBA00022989"/>
    </source>
</evidence>
<dbReference type="GO" id="GO:0055085">
    <property type="term" value="P:transmembrane transport"/>
    <property type="evidence" value="ECO:0007669"/>
    <property type="project" value="InterPro"/>
</dbReference>
<dbReference type="EMBL" id="CP130318">
    <property type="protein sequence ID" value="WNQ09567.1"/>
    <property type="molecule type" value="Genomic_DNA"/>
</dbReference>
<feature type="transmembrane region" description="Helical" evidence="7">
    <location>
        <begin position="137"/>
        <end position="156"/>
    </location>
</feature>
<evidence type="ECO:0000256" key="7">
    <source>
        <dbReference type="RuleBase" id="RU363032"/>
    </source>
</evidence>
<accession>A0AA96RD91</accession>
<organism evidence="9 10">
    <name type="scientific">Paenibacillus aurantius</name>
    <dbReference type="NCBI Taxonomy" id="2918900"/>
    <lineage>
        <taxon>Bacteria</taxon>
        <taxon>Bacillati</taxon>
        <taxon>Bacillota</taxon>
        <taxon>Bacilli</taxon>
        <taxon>Bacillales</taxon>
        <taxon>Paenibacillaceae</taxon>
        <taxon>Paenibacillus</taxon>
    </lineage>
</organism>